<feature type="domain" description="HAMP" evidence="14">
    <location>
        <begin position="369"/>
        <end position="421"/>
    </location>
</feature>
<evidence type="ECO:0000259" key="12">
    <source>
        <dbReference type="PROSITE" id="PS50111"/>
    </source>
</evidence>
<keyword evidence="8 10" id="KW-0807">Transducer</keyword>
<feature type="transmembrane region" description="Helical" evidence="11">
    <location>
        <begin position="163"/>
        <end position="186"/>
    </location>
</feature>
<evidence type="ECO:0000313" key="16">
    <source>
        <dbReference type="Proteomes" id="UP000249065"/>
    </source>
</evidence>
<keyword evidence="7 11" id="KW-0472">Membrane</keyword>
<dbReference type="Pfam" id="PF08447">
    <property type="entry name" value="PAS_3"/>
    <property type="match status" value="1"/>
</dbReference>
<dbReference type="CDD" id="cd00130">
    <property type="entry name" value="PAS"/>
    <property type="match status" value="1"/>
</dbReference>
<accession>A0A327M811</accession>
<protein>
    <submittedName>
        <fullName evidence="15">Chemotaxis protein</fullName>
    </submittedName>
</protein>
<evidence type="ECO:0000256" key="1">
    <source>
        <dbReference type="ARBA" id="ARBA00004651"/>
    </source>
</evidence>
<dbReference type="GO" id="GO:0035438">
    <property type="term" value="F:cyclic-di-GMP binding"/>
    <property type="evidence" value="ECO:0007669"/>
    <property type="project" value="InterPro"/>
</dbReference>
<comment type="similarity">
    <text evidence="9">Belongs to the methyl-accepting chemotaxis (MCP) protein family.</text>
</comment>
<dbReference type="Pfam" id="PF07238">
    <property type="entry name" value="PilZ"/>
    <property type="match status" value="1"/>
</dbReference>
<dbReference type="InterPro" id="IPR000014">
    <property type="entry name" value="PAS"/>
</dbReference>
<keyword evidence="4" id="KW-0145">Chemotaxis</keyword>
<evidence type="ECO:0000256" key="8">
    <source>
        <dbReference type="ARBA" id="ARBA00023224"/>
    </source>
</evidence>
<evidence type="ECO:0000256" key="2">
    <source>
        <dbReference type="ARBA" id="ARBA00022475"/>
    </source>
</evidence>
<evidence type="ECO:0000256" key="7">
    <source>
        <dbReference type="ARBA" id="ARBA00023136"/>
    </source>
</evidence>
<dbReference type="EMBL" id="QLIX01000008">
    <property type="protein sequence ID" value="RAI58516.1"/>
    <property type="molecule type" value="Genomic_DNA"/>
</dbReference>
<dbReference type="SUPFAM" id="SSF55785">
    <property type="entry name" value="PYP-like sensor domain (PAS domain)"/>
    <property type="match status" value="1"/>
</dbReference>
<dbReference type="InterPro" id="IPR013655">
    <property type="entry name" value="PAS_fold_3"/>
</dbReference>
<evidence type="ECO:0000313" key="15">
    <source>
        <dbReference type="EMBL" id="RAI58516.1"/>
    </source>
</evidence>
<dbReference type="SUPFAM" id="SSF141371">
    <property type="entry name" value="PilZ domain-like"/>
    <property type="match status" value="1"/>
</dbReference>
<dbReference type="InterPro" id="IPR003660">
    <property type="entry name" value="HAMP_dom"/>
</dbReference>
<dbReference type="InterPro" id="IPR004089">
    <property type="entry name" value="MCPsignal_dom"/>
</dbReference>
<dbReference type="GO" id="GO:0006935">
    <property type="term" value="P:chemotaxis"/>
    <property type="evidence" value="ECO:0007669"/>
    <property type="project" value="UniProtKB-KW"/>
</dbReference>
<evidence type="ECO:0000256" key="6">
    <source>
        <dbReference type="ARBA" id="ARBA00022989"/>
    </source>
</evidence>
<dbReference type="Proteomes" id="UP000249065">
    <property type="component" value="Unassembled WGS sequence"/>
</dbReference>
<evidence type="ECO:0000256" key="10">
    <source>
        <dbReference type="PROSITE-ProRule" id="PRU00284"/>
    </source>
</evidence>
<dbReference type="PANTHER" id="PTHR32089:SF112">
    <property type="entry name" value="LYSOZYME-LIKE PROTEIN-RELATED"/>
    <property type="match status" value="1"/>
</dbReference>
<dbReference type="Gene3D" id="3.30.450.20">
    <property type="entry name" value="PAS domain"/>
    <property type="match status" value="1"/>
</dbReference>
<dbReference type="SUPFAM" id="SSF58104">
    <property type="entry name" value="Methyl-accepting chemotaxis protein (MCP) signaling domain"/>
    <property type="match status" value="1"/>
</dbReference>
<dbReference type="PROSITE" id="PS50885">
    <property type="entry name" value="HAMP"/>
    <property type="match status" value="1"/>
</dbReference>
<sequence>MRLNEPITDREILVPETEVLVSGTDAGGRILFANPAFVEVSGFAAAELEGAPHNLVRHPHMPQAAFHDLWATLKAGRPWEGLVKNRTKGGDFYWVRANVTPLVESGQTTGYISIRTRPDRAEIAAAEAAYAALRQGSRRLRLRDGELVPTGWRHRLAGLARSITGRLGAAGAVAALSLGLVGWLGLSGMTAMEARLRQVQEERIQPAARLAELRELSREAVLQVSLMPGELLGQTGVAPRIAAVRHQLAQIDAAWPEIAAPLRGGEEAALAGELDAARRRLVAEGIEPALALAERQDGPGLRAHLQARVAPLAESVSALGLRLGALQADGVAAAQAAARAELAWRLWLVPMVGLAGLALLAAIGLLGLRSLRRHLGAVEATLQRLSRGELRGRIASPAASEFRRVTSLLRALRARLSYAEQEHGELDRRAAEARCGAMREMAGKVEAEAQAAVDAVAGRSGRMAAQAAEVAEAAGRLGEHAEASARASGRALENTQAVAAATEELAASIREITTQTAHAREVVEEAVRGGRAAETTILSLAEAAGRVNEVVRLIGDVAARTNLLALNATIEAARAGDAGKGFAVVAGEVKQLAAQTARATEDISRQLNGIATATDAAVHAVAGMGRAIGRISESAGVIAAAVEQQGVATQEIARNVAANGEEVREMAGRIDAVARDALAAGARAAELRDGTDEVDRGLHALRASLNDVVRSSMDEADRRLEPRFPVREPCLIEAGTVQTEAKLLNLSAHGALVTGAQAVPPGTRGVLTLPRH</sequence>
<keyword evidence="6 11" id="KW-1133">Transmembrane helix</keyword>
<gene>
    <name evidence="15" type="ORF">DOO78_12520</name>
</gene>
<dbReference type="PANTHER" id="PTHR32089">
    <property type="entry name" value="METHYL-ACCEPTING CHEMOTAXIS PROTEIN MCPB"/>
    <property type="match status" value="1"/>
</dbReference>
<organism evidence="15 16">
    <name type="scientific">Roseicella frigidaeris</name>
    <dbReference type="NCBI Taxonomy" id="2230885"/>
    <lineage>
        <taxon>Bacteria</taxon>
        <taxon>Pseudomonadati</taxon>
        <taxon>Pseudomonadota</taxon>
        <taxon>Alphaproteobacteria</taxon>
        <taxon>Acetobacterales</taxon>
        <taxon>Roseomonadaceae</taxon>
        <taxon>Roseicella</taxon>
    </lineage>
</organism>
<dbReference type="InterPro" id="IPR009875">
    <property type="entry name" value="PilZ_domain"/>
</dbReference>
<evidence type="ECO:0000259" key="13">
    <source>
        <dbReference type="PROSITE" id="PS50112"/>
    </source>
</evidence>
<keyword evidence="2" id="KW-1003">Cell membrane</keyword>
<dbReference type="InterPro" id="IPR003122">
    <property type="entry name" value="Tar_rcpt_lig-bd"/>
</dbReference>
<proteinExistence type="inferred from homology"/>
<dbReference type="NCBIfam" id="TIGR00229">
    <property type="entry name" value="sensory_box"/>
    <property type="match status" value="1"/>
</dbReference>
<evidence type="ECO:0000256" key="4">
    <source>
        <dbReference type="ARBA" id="ARBA00022500"/>
    </source>
</evidence>
<evidence type="ECO:0000256" key="3">
    <source>
        <dbReference type="ARBA" id="ARBA00022481"/>
    </source>
</evidence>
<feature type="domain" description="PAS" evidence="13">
    <location>
        <begin position="25"/>
        <end position="50"/>
    </location>
</feature>
<dbReference type="RefSeq" id="WP_111470132.1">
    <property type="nucleotide sequence ID" value="NZ_QLIX01000008.1"/>
</dbReference>
<evidence type="ECO:0000259" key="14">
    <source>
        <dbReference type="PROSITE" id="PS50885"/>
    </source>
</evidence>
<dbReference type="Pfam" id="PF02203">
    <property type="entry name" value="TarH"/>
    <property type="match status" value="1"/>
</dbReference>
<dbReference type="Pfam" id="PF00015">
    <property type="entry name" value="MCPsignal"/>
    <property type="match status" value="1"/>
</dbReference>
<feature type="domain" description="Methyl-accepting transducer" evidence="12">
    <location>
        <begin position="459"/>
        <end position="685"/>
    </location>
</feature>
<dbReference type="PROSITE" id="PS50111">
    <property type="entry name" value="CHEMOTAXIS_TRANSDUC_2"/>
    <property type="match status" value="1"/>
</dbReference>
<keyword evidence="16" id="KW-1185">Reference proteome</keyword>
<dbReference type="InterPro" id="IPR035965">
    <property type="entry name" value="PAS-like_dom_sf"/>
</dbReference>
<dbReference type="GO" id="GO:0005886">
    <property type="term" value="C:plasma membrane"/>
    <property type="evidence" value="ECO:0007669"/>
    <property type="project" value="UniProtKB-SubCell"/>
</dbReference>
<dbReference type="Gene3D" id="1.10.287.950">
    <property type="entry name" value="Methyl-accepting chemotaxis protein"/>
    <property type="match status" value="1"/>
</dbReference>
<keyword evidence="3" id="KW-0488">Methylation</keyword>
<dbReference type="SMART" id="SM00283">
    <property type="entry name" value="MA"/>
    <property type="match status" value="1"/>
</dbReference>
<dbReference type="PROSITE" id="PS50112">
    <property type="entry name" value="PAS"/>
    <property type="match status" value="1"/>
</dbReference>
<comment type="caution">
    <text evidence="15">The sequence shown here is derived from an EMBL/GenBank/DDBJ whole genome shotgun (WGS) entry which is preliminary data.</text>
</comment>
<evidence type="ECO:0000256" key="5">
    <source>
        <dbReference type="ARBA" id="ARBA00022692"/>
    </source>
</evidence>
<comment type="subcellular location">
    <subcellularLocation>
        <location evidence="1">Cell membrane</location>
        <topology evidence="1">Multi-pass membrane protein</topology>
    </subcellularLocation>
</comment>
<name>A0A327M811_9PROT</name>
<dbReference type="GO" id="GO:0007165">
    <property type="term" value="P:signal transduction"/>
    <property type="evidence" value="ECO:0007669"/>
    <property type="project" value="UniProtKB-KW"/>
</dbReference>
<feature type="transmembrane region" description="Helical" evidence="11">
    <location>
        <begin position="347"/>
        <end position="368"/>
    </location>
</feature>
<evidence type="ECO:0000256" key="11">
    <source>
        <dbReference type="SAM" id="Phobius"/>
    </source>
</evidence>
<reference evidence="16" key="1">
    <citation type="submission" date="2018-06" db="EMBL/GenBank/DDBJ databases">
        <authorList>
            <person name="Khan S.A."/>
        </authorList>
    </citation>
    <scope>NUCLEOTIDE SEQUENCE [LARGE SCALE GENOMIC DNA]</scope>
    <source>
        <strain evidence="16">DB-1506</strain>
    </source>
</reference>
<dbReference type="OrthoDB" id="7295762at2"/>
<dbReference type="AlphaFoldDB" id="A0A327M811"/>
<keyword evidence="5 11" id="KW-0812">Transmembrane</keyword>
<evidence type="ECO:0000256" key="9">
    <source>
        <dbReference type="ARBA" id="ARBA00029447"/>
    </source>
</evidence>